<organism evidence="2 3">
    <name type="scientific">Phyllobacterium phragmitis</name>
    <dbReference type="NCBI Taxonomy" id="2670329"/>
    <lineage>
        <taxon>Bacteria</taxon>
        <taxon>Pseudomonadati</taxon>
        <taxon>Pseudomonadota</taxon>
        <taxon>Alphaproteobacteria</taxon>
        <taxon>Hyphomicrobiales</taxon>
        <taxon>Phyllobacteriaceae</taxon>
        <taxon>Phyllobacterium</taxon>
    </lineage>
</organism>
<evidence type="ECO:0008006" key="4">
    <source>
        <dbReference type="Google" id="ProtNLM"/>
    </source>
</evidence>
<accession>A0ABQ0H225</accession>
<name>A0ABQ0H225_9HYPH</name>
<sequence>MSREEKKNVLPVAESAPWPPAPAKKIDGYLKAAGVALAAGCAMLPFIVYLERSDPTPPQSAAQKDVRDPLDRSNQTVFRRMNPFAPSETAAAKPELDPNPTGATMSNGKGQPRTPGADEASPEKQPFPAKPVFLLREVVGGMAMIEDSTGYWFVEKGSLLPDGSTLVAVSRSEGAGTWQLKTSTGDVIEQTQ</sequence>
<evidence type="ECO:0000313" key="3">
    <source>
        <dbReference type="Proteomes" id="UP001628091"/>
    </source>
</evidence>
<feature type="region of interest" description="Disordered" evidence="1">
    <location>
        <begin position="83"/>
        <end position="128"/>
    </location>
</feature>
<reference evidence="2 3" key="1">
    <citation type="submission" date="2024-10" db="EMBL/GenBank/DDBJ databases">
        <title>Isolation, draft genome sequencing and identification of Phyllobacterium sp. NSA23, isolated from leaf soil.</title>
        <authorList>
            <person name="Akita H."/>
        </authorList>
    </citation>
    <scope>NUCLEOTIDE SEQUENCE [LARGE SCALE GENOMIC DNA]</scope>
    <source>
        <strain evidence="2 3">NSA23</strain>
    </source>
</reference>
<keyword evidence="3" id="KW-1185">Reference proteome</keyword>
<dbReference type="EMBL" id="BAAFZP010000001">
    <property type="protein sequence ID" value="GAB1582979.1"/>
    <property type="molecule type" value="Genomic_DNA"/>
</dbReference>
<evidence type="ECO:0000256" key="1">
    <source>
        <dbReference type="SAM" id="MobiDB-lite"/>
    </source>
</evidence>
<proteinExistence type="predicted"/>
<dbReference type="Proteomes" id="UP001628091">
    <property type="component" value="Unassembled WGS sequence"/>
</dbReference>
<protein>
    <recommendedName>
        <fullName evidence="4">Flagellar protein</fullName>
    </recommendedName>
</protein>
<gene>
    <name evidence="2" type="ORF">PPNSA23_29220</name>
</gene>
<feature type="region of interest" description="Disordered" evidence="1">
    <location>
        <begin position="1"/>
        <end position="21"/>
    </location>
</feature>
<comment type="caution">
    <text evidence="2">The sequence shown here is derived from an EMBL/GenBank/DDBJ whole genome shotgun (WGS) entry which is preliminary data.</text>
</comment>
<dbReference type="RefSeq" id="WP_407865503.1">
    <property type="nucleotide sequence ID" value="NZ_BAAFZP010000001.1"/>
</dbReference>
<evidence type="ECO:0000313" key="2">
    <source>
        <dbReference type="EMBL" id="GAB1582979.1"/>
    </source>
</evidence>